<dbReference type="PANTHER" id="PTHR12072:SF4">
    <property type="entry name" value="CWF19-LIKE PROTEIN 1"/>
    <property type="match status" value="1"/>
</dbReference>
<evidence type="ECO:0000313" key="3">
    <source>
        <dbReference type="EMBL" id="KGK37719.1"/>
    </source>
</evidence>
<reference evidence="4" key="1">
    <citation type="journal article" date="2014" name="Microb. Cell Fact.">
        <title>Exploiting Issatchenkia orientalis SD108 for succinic acid production.</title>
        <authorList>
            <person name="Xiao H."/>
            <person name="Shao Z."/>
            <person name="Jiang Y."/>
            <person name="Dole S."/>
            <person name="Zhao H."/>
        </authorList>
    </citation>
    <scope>NUCLEOTIDE SEQUENCE [LARGE SCALE GENOMIC DNA]</scope>
    <source>
        <strain evidence="4">SD108</strain>
    </source>
</reference>
<proteinExistence type="predicted"/>
<dbReference type="VEuPathDB" id="FungiDB:C5L36_0A08010"/>
<dbReference type="InterPro" id="IPR040194">
    <property type="entry name" value="Cwf19-like"/>
</dbReference>
<dbReference type="PANTHER" id="PTHR12072">
    <property type="entry name" value="CWF19, CELL CYCLE CONTROL PROTEIN"/>
    <property type="match status" value="1"/>
</dbReference>
<dbReference type="eggNOG" id="KOG2476">
    <property type="taxonomic scope" value="Eukaryota"/>
</dbReference>
<feature type="domain" description="Cwf19-like C-terminal" evidence="2">
    <location>
        <begin position="252"/>
        <end position="374"/>
    </location>
</feature>
<dbReference type="Pfam" id="PF04676">
    <property type="entry name" value="CwfJ_C_2"/>
    <property type="match status" value="1"/>
</dbReference>
<sequence length="500" mass="57964">MPQEKLKILVFNPATKILAKAVNLVNRQQSKAGPFEFALFLGDVFTENNATYVEELKPEIPIYYSEGEAQYKSSEKLHENFNYLGEIGVLKLANGLKIGYVTGDLKNKTSDEILSKFKSQHVDILLTYLWPDAIAKEEKLILSGEPKLDCLIDNVQPRYWFACGGEKGRFFEREPYSINGRITRFISLAAMDEGRWYYAFQISLSPELLQEPIGPPPIVFKINSTSKRTLTLSNEEPQKEQKQLAKPLPVITSESCFLCLSNPNFELHMVIHVGNMAFLTVTKGPLTPKQDFGFSGHGMIVPINHHATLRLHAKSFDDALRVESSSLYKEITKYEENLTRMFRSLGDYSVIFWEISRKRSVHSHIQFLPVKDDVIMNFEKVLQNQIEFYKRYNTDTIMYKKFESTSDMTEYFDIINSEDYVSFTVHEKTRIIRYLIKLGNDDDKYFDAQFPRKVVAILLNLKHRIRWNKCIETVSQESEQKQYFKNCFRKFDILKGQGCN</sequence>
<name>A0A099P089_PICKU</name>
<evidence type="ECO:0000259" key="1">
    <source>
        <dbReference type="Pfam" id="PF04676"/>
    </source>
</evidence>
<evidence type="ECO:0008006" key="5">
    <source>
        <dbReference type="Google" id="ProtNLM"/>
    </source>
</evidence>
<dbReference type="InterPro" id="IPR006767">
    <property type="entry name" value="Cwf19-like_C_dom-2"/>
</dbReference>
<dbReference type="GO" id="GO:0061632">
    <property type="term" value="F:RNA lariat debranching enzyme activator activity"/>
    <property type="evidence" value="ECO:0007669"/>
    <property type="project" value="TreeGrafter"/>
</dbReference>
<comment type="caution">
    <text evidence="3">The sequence shown here is derived from an EMBL/GenBank/DDBJ whole genome shotgun (WGS) entry which is preliminary data.</text>
</comment>
<dbReference type="GO" id="GO:0000398">
    <property type="term" value="P:mRNA splicing, via spliceosome"/>
    <property type="evidence" value="ECO:0007669"/>
    <property type="project" value="TreeGrafter"/>
</dbReference>
<dbReference type="GO" id="GO:0071014">
    <property type="term" value="C:post-mRNA release spliceosomal complex"/>
    <property type="evidence" value="ECO:0007669"/>
    <property type="project" value="TreeGrafter"/>
</dbReference>
<feature type="domain" description="Cwf19-like protein C-terminal" evidence="1">
    <location>
        <begin position="418"/>
        <end position="492"/>
    </location>
</feature>
<dbReference type="AlphaFoldDB" id="A0A099P089"/>
<dbReference type="Pfam" id="PF04677">
    <property type="entry name" value="CwfJ_C_1"/>
    <property type="match status" value="1"/>
</dbReference>
<evidence type="ECO:0000259" key="2">
    <source>
        <dbReference type="Pfam" id="PF04677"/>
    </source>
</evidence>
<dbReference type="Proteomes" id="UP000029867">
    <property type="component" value="Unassembled WGS sequence"/>
</dbReference>
<dbReference type="EMBL" id="JQFK01000031">
    <property type="protein sequence ID" value="KGK37719.1"/>
    <property type="molecule type" value="Genomic_DNA"/>
</dbReference>
<accession>A0A099P089</accession>
<dbReference type="InterPro" id="IPR006768">
    <property type="entry name" value="Cwf19-like_C_dom-1"/>
</dbReference>
<evidence type="ECO:0000313" key="4">
    <source>
        <dbReference type="Proteomes" id="UP000029867"/>
    </source>
</evidence>
<gene>
    <name evidence="3" type="ORF">JL09_g3149</name>
</gene>
<dbReference type="HOGENOM" id="CLU_019955_0_0_1"/>
<organism evidence="3 4">
    <name type="scientific">Pichia kudriavzevii</name>
    <name type="common">Yeast</name>
    <name type="synonym">Issatchenkia orientalis</name>
    <dbReference type="NCBI Taxonomy" id="4909"/>
    <lineage>
        <taxon>Eukaryota</taxon>
        <taxon>Fungi</taxon>
        <taxon>Dikarya</taxon>
        <taxon>Ascomycota</taxon>
        <taxon>Saccharomycotina</taxon>
        <taxon>Pichiomycetes</taxon>
        <taxon>Pichiales</taxon>
        <taxon>Pichiaceae</taxon>
        <taxon>Pichia</taxon>
    </lineage>
</organism>
<protein>
    <recommendedName>
        <fullName evidence="5">CWF19-like protein DRN1</fullName>
    </recommendedName>
</protein>